<keyword evidence="1" id="KW-0732">Signal</keyword>
<evidence type="ECO:0000256" key="1">
    <source>
        <dbReference type="SAM" id="SignalP"/>
    </source>
</evidence>
<accession>A0A1T2L1T6</accession>
<dbReference type="AlphaFoldDB" id="A0A1T2L1T6"/>
<feature type="chain" id="PRO_5012752393" evidence="1">
    <location>
        <begin position="23"/>
        <end position="191"/>
    </location>
</feature>
<feature type="signal peptide" evidence="1">
    <location>
        <begin position="1"/>
        <end position="22"/>
    </location>
</feature>
<dbReference type="Proteomes" id="UP000191110">
    <property type="component" value="Unassembled WGS sequence"/>
</dbReference>
<gene>
    <name evidence="2" type="ORF">BOW53_13050</name>
</gene>
<evidence type="ECO:0000313" key="3">
    <source>
        <dbReference type="Proteomes" id="UP000191110"/>
    </source>
</evidence>
<evidence type="ECO:0000313" key="2">
    <source>
        <dbReference type="EMBL" id="OOZ39057.1"/>
    </source>
</evidence>
<sequence length="191" mass="21309">MVSTPSKSTALLLALFSTALSAEVTTSVEKDTGLRGWTWQESGVSLQLVQRLPDQTRAFFQGRGFSTEDADTIGRACVFQTIFRNDGKQLLDYDVDQWQVVQGGKSRSVVTREQWDILWKQRGATQAARIAMRWSLLPTQQQFKPGDYNWGMSSYGLPPGAHFDLSVEVMLDGQRVSATINDIECAVDRAL</sequence>
<name>A0A1T2L1T6_9GAMM</name>
<keyword evidence="3" id="KW-1185">Reference proteome</keyword>
<dbReference type="OrthoDB" id="5764209at2"/>
<protein>
    <submittedName>
        <fullName evidence="2">Uncharacterized protein</fullName>
    </submittedName>
</protein>
<organism evidence="2 3">
    <name type="scientific">Solemya pervernicosa gill symbiont</name>
    <dbReference type="NCBI Taxonomy" id="642797"/>
    <lineage>
        <taxon>Bacteria</taxon>
        <taxon>Pseudomonadati</taxon>
        <taxon>Pseudomonadota</taxon>
        <taxon>Gammaproteobacteria</taxon>
        <taxon>sulfur-oxidizing symbionts</taxon>
    </lineage>
</organism>
<comment type="caution">
    <text evidence="2">The sequence shown here is derived from an EMBL/GenBank/DDBJ whole genome shotgun (WGS) entry which is preliminary data.</text>
</comment>
<dbReference type="EMBL" id="MPRL01000062">
    <property type="protein sequence ID" value="OOZ39057.1"/>
    <property type="molecule type" value="Genomic_DNA"/>
</dbReference>
<reference evidence="2 3" key="1">
    <citation type="submission" date="2016-11" db="EMBL/GenBank/DDBJ databases">
        <title>Mixed transmission modes and dynamic genome evolution in an obligate animal-bacterial symbiosis.</title>
        <authorList>
            <person name="Russell S.L."/>
            <person name="Corbett-Detig R.B."/>
            <person name="Cavanaugh C.M."/>
        </authorList>
    </citation>
    <scope>NUCLEOTIDE SEQUENCE [LARGE SCALE GENOMIC DNA]</scope>
    <source>
        <strain evidence="2">Sveles-Q1</strain>
    </source>
</reference>
<proteinExistence type="predicted"/>